<reference evidence="4" key="2">
    <citation type="submission" date="2020-09" db="EMBL/GenBank/DDBJ databases">
        <authorList>
            <person name="Sun Q."/>
            <person name="Ohkuma M."/>
        </authorList>
    </citation>
    <scope>NUCLEOTIDE SEQUENCE</scope>
    <source>
        <strain evidence="4">JCM 14719</strain>
    </source>
</reference>
<dbReference type="Proteomes" id="UP000637720">
    <property type="component" value="Unassembled WGS sequence"/>
</dbReference>
<dbReference type="Pfam" id="PF00248">
    <property type="entry name" value="Aldo_ket_red"/>
    <property type="match status" value="1"/>
</dbReference>
<protein>
    <submittedName>
        <fullName evidence="4">General stress protein 69</fullName>
    </submittedName>
</protein>
<evidence type="ECO:0000256" key="1">
    <source>
        <dbReference type="ARBA" id="ARBA00023002"/>
    </source>
</evidence>
<evidence type="ECO:0000256" key="2">
    <source>
        <dbReference type="SAM" id="MobiDB-lite"/>
    </source>
</evidence>
<name>A0A8J3BEC1_9BACI</name>
<dbReference type="InterPro" id="IPR036812">
    <property type="entry name" value="NAD(P)_OxRdtase_dom_sf"/>
</dbReference>
<accession>A0A8J3BEC1</accession>
<reference evidence="4" key="1">
    <citation type="journal article" date="2014" name="Int. J. Syst. Evol. Microbiol.">
        <title>Complete genome sequence of Corynebacterium casei LMG S-19264T (=DSM 44701T), isolated from a smear-ripened cheese.</title>
        <authorList>
            <consortium name="US DOE Joint Genome Institute (JGI-PGF)"/>
            <person name="Walter F."/>
            <person name="Albersmeier A."/>
            <person name="Kalinowski J."/>
            <person name="Ruckert C."/>
        </authorList>
    </citation>
    <scope>NUCLEOTIDE SEQUENCE</scope>
    <source>
        <strain evidence="4">JCM 14719</strain>
    </source>
</reference>
<sequence length="337" mass="37992">MEYVKLGNSDLTVSRIGLGTWAMGGWMWGGTDEAQAIAAIHRALDLGINLIDTAPVYGFGLSEEIVGKALAERGRRDEVVIATKVGLEWDDRQRVWRNATRARIRQEIEDSLRRLRTDYIDLYQVHWPDPDTPIEETAEELHRLYKEGKIRAIGVSNYTPEQMEVWRQVAPLHSNQLQLNLFQAHLLDTAFAYCADHDIGTLTWGTLAHGLLTGKITADTTFPENDLRSRHPLFKGERSRQYLAAVERLKALAAEYGKTVAQLAVRWVLEQRGVSVALWGARRPQQLDEVEGAVGWALSAEDLARIRRILDETITDPVEPRKKQGPPARSELAAKTE</sequence>
<keyword evidence="5" id="KW-1185">Reference proteome</keyword>
<dbReference type="FunFam" id="3.20.20.100:FF:000004">
    <property type="entry name" value="Oxidoreductase, aldo/keto reductase"/>
    <property type="match status" value="1"/>
</dbReference>
<dbReference type="GO" id="GO:0016491">
    <property type="term" value="F:oxidoreductase activity"/>
    <property type="evidence" value="ECO:0007669"/>
    <property type="project" value="UniProtKB-KW"/>
</dbReference>
<feature type="domain" description="NADP-dependent oxidoreductase" evidence="3">
    <location>
        <begin position="15"/>
        <end position="310"/>
    </location>
</feature>
<evidence type="ECO:0000259" key="3">
    <source>
        <dbReference type="Pfam" id="PF00248"/>
    </source>
</evidence>
<dbReference type="EMBL" id="BMOF01000030">
    <property type="protein sequence ID" value="GGK02404.1"/>
    <property type="molecule type" value="Genomic_DNA"/>
</dbReference>
<dbReference type="GO" id="GO:0005829">
    <property type="term" value="C:cytosol"/>
    <property type="evidence" value="ECO:0007669"/>
    <property type="project" value="TreeGrafter"/>
</dbReference>
<proteinExistence type="predicted"/>
<organism evidence="4 5">
    <name type="scientific">Calditerricola satsumensis</name>
    <dbReference type="NCBI Taxonomy" id="373054"/>
    <lineage>
        <taxon>Bacteria</taxon>
        <taxon>Bacillati</taxon>
        <taxon>Bacillota</taxon>
        <taxon>Bacilli</taxon>
        <taxon>Bacillales</taxon>
        <taxon>Bacillaceae</taxon>
        <taxon>Calditerricola</taxon>
    </lineage>
</organism>
<dbReference type="PROSITE" id="PS00062">
    <property type="entry name" value="ALDOKETO_REDUCTASE_2"/>
    <property type="match status" value="1"/>
</dbReference>
<dbReference type="RefSeq" id="WP_054672041.1">
    <property type="nucleotide sequence ID" value="NZ_BMOF01000030.1"/>
</dbReference>
<dbReference type="AlphaFoldDB" id="A0A8J3BEC1"/>
<keyword evidence="1" id="KW-0560">Oxidoreductase</keyword>
<comment type="caution">
    <text evidence="4">The sequence shown here is derived from an EMBL/GenBank/DDBJ whole genome shotgun (WGS) entry which is preliminary data.</text>
</comment>
<dbReference type="InterPro" id="IPR050523">
    <property type="entry name" value="AKR_Detox_Biosynth"/>
</dbReference>
<dbReference type="Gene3D" id="3.20.20.100">
    <property type="entry name" value="NADP-dependent oxidoreductase domain"/>
    <property type="match status" value="1"/>
</dbReference>
<evidence type="ECO:0000313" key="4">
    <source>
        <dbReference type="EMBL" id="GGK02404.1"/>
    </source>
</evidence>
<dbReference type="InterPro" id="IPR023210">
    <property type="entry name" value="NADP_OxRdtase_dom"/>
</dbReference>
<dbReference type="PANTHER" id="PTHR43364">
    <property type="entry name" value="NADH-SPECIFIC METHYLGLYOXAL REDUCTASE-RELATED"/>
    <property type="match status" value="1"/>
</dbReference>
<dbReference type="InterPro" id="IPR018170">
    <property type="entry name" value="Aldo/ket_reductase_CS"/>
</dbReference>
<feature type="region of interest" description="Disordered" evidence="2">
    <location>
        <begin position="316"/>
        <end position="337"/>
    </location>
</feature>
<dbReference type="PANTHER" id="PTHR43364:SF4">
    <property type="entry name" value="NAD(P)-LINKED OXIDOREDUCTASE SUPERFAMILY PROTEIN"/>
    <property type="match status" value="1"/>
</dbReference>
<evidence type="ECO:0000313" key="5">
    <source>
        <dbReference type="Proteomes" id="UP000637720"/>
    </source>
</evidence>
<dbReference type="SUPFAM" id="SSF51430">
    <property type="entry name" value="NAD(P)-linked oxidoreductase"/>
    <property type="match status" value="1"/>
</dbReference>
<gene>
    <name evidence="4" type="primary">yhdN</name>
    <name evidence="4" type="ORF">GCM10007043_15590</name>
</gene>